<evidence type="ECO:0000313" key="2">
    <source>
        <dbReference type="Proteomes" id="UP000002412"/>
    </source>
</evidence>
<accession>A0A0U1R008</accession>
<reference evidence="1 2" key="1">
    <citation type="journal article" date="2007" name="PLoS Genet.">
        <title>The complete genome sequence of Yersinia pseudotuberculosis IP31758, the causative agent of Far East scarlet-like fever.</title>
        <authorList>
            <person name="Eppinger M."/>
            <person name="Rosovitz M.J."/>
            <person name="Fricke W.F."/>
            <person name="Rasko D.A."/>
            <person name="Kokorina G."/>
            <person name="Fayolle C."/>
            <person name="Lindler L.E."/>
            <person name="Carniel E."/>
            <person name="Ravel J."/>
        </authorList>
    </citation>
    <scope>NUCLEOTIDE SEQUENCE [LARGE SCALE GENOMIC DNA]</scope>
    <source>
        <strain evidence="1 2">IP 31758</strain>
    </source>
</reference>
<dbReference type="KEGG" id="ypi:YpsIP31758_0387"/>
<dbReference type="EMBL" id="CP000720">
    <property type="protein sequence ID" value="ABS48413.1"/>
    <property type="molecule type" value="Genomic_DNA"/>
</dbReference>
<organism evidence="1 2">
    <name type="scientific">Yersinia pseudotuberculosis serotype O:1b (strain IP 31758)</name>
    <dbReference type="NCBI Taxonomy" id="349747"/>
    <lineage>
        <taxon>Bacteria</taxon>
        <taxon>Pseudomonadati</taxon>
        <taxon>Pseudomonadota</taxon>
        <taxon>Gammaproteobacteria</taxon>
        <taxon>Enterobacterales</taxon>
        <taxon>Yersiniaceae</taxon>
        <taxon>Yersinia</taxon>
    </lineage>
</organism>
<protein>
    <submittedName>
        <fullName evidence="1">Uncharacterized protein</fullName>
    </submittedName>
</protein>
<dbReference type="AlphaFoldDB" id="A0A0U1R008"/>
<dbReference type="Proteomes" id="UP000002412">
    <property type="component" value="Chromosome"/>
</dbReference>
<name>A0A0U1R008_YERP3</name>
<proteinExistence type="predicted"/>
<sequence>MRHDSPFNASHLSSSTILHHQQSFIINNISVSIIFQY</sequence>
<dbReference type="HOGENOM" id="CLU_3350679_0_0_6"/>
<evidence type="ECO:0000313" key="1">
    <source>
        <dbReference type="EMBL" id="ABS48413.1"/>
    </source>
</evidence>
<gene>
    <name evidence="1" type="ordered locus">YpsIP31758_0387</name>
</gene>